<evidence type="ECO:0000256" key="3">
    <source>
        <dbReference type="ARBA" id="ARBA00009413"/>
    </source>
</evidence>
<keyword evidence="12" id="KW-1185">Reference proteome</keyword>
<evidence type="ECO:0000256" key="4">
    <source>
        <dbReference type="ARBA" id="ARBA00022679"/>
    </source>
</evidence>
<dbReference type="UniPathway" id="UPA00143"/>
<keyword evidence="7 9" id="KW-0862">Zinc</keyword>
<evidence type="ECO:0000259" key="11">
    <source>
        <dbReference type="PROSITE" id="PS50089"/>
    </source>
</evidence>
<feature type="region of interest" description="Disordered" evidence="10">
    <location>
        <begin position="286"/>
        <end position="308"/>
    </location>
</feature>
<dbReference type="GO" id="GO:0007219">
    <property type="term" value="P:Notch signaling pathway"/>
    <property type="evidence" value="ECO:0007669"/>
    <property type="project" value="InterPro"/>
</dbReference>
<dbReference type="OrthoDB" id="527344at2759"/>
<dbReference type="InterPro" id="IPR017907">
    <property type="entry name" value="Znf_RING_CS"/>
</dbReference>
<evidence type="ECO:0000256" key="6">
    <source>
        <dbReference type="ARBA" id="ARBA00022771"/>
    </source>
</evidence>
<comment type="subcellular location">
    <subcellularLocation>
        <location evidence="9">Cytoplasm</location>
    </subcellularLocation>
</comment>
<dbReference type="GO" id="GO:0016567">
    <property type="term" value="P:protein ubiquitination"/>
    <property type="evidence" value="ECO:0007669"/>
    <property type="project" value="UniProtKB-UniRule"/>
</dbReference>
<dbReference type="GO" id="GO:0061630">
    <property type="term" value="F:ubiquitin protein ligase activity"/>
    <property type="evidence" value="ECO:0007669"/>
    <property type="project" value="UniProtKB-UniRule"/>
</dbReference>
<dbReference type="GeneID" id="111135806"/>
<dbReference type="RefSeq" id="XP_022341898.1">
    <property type="nucleotide sequence ID" value="XM_022486190.1"/>
</dbReference>
<evidence type="ECO:0000256" key="7">
    <source>
        <dbReference type="ARBA" id="ARBA00022833"/>
    </source>
</evidence>
<dbReference type="SUPFAM" id="SSF52949">
    <property type="entry name" value="Macro domain-like"/>
    <property type="match status" value="1"/>
</dbReference>
<keyword evidence="4 9" id="KW-0808">Transferase</keyword>
<reference evidence="13 14" key="2">
    <citation type="submission" date="2025-04" db="UniProtKB">
        <authorList>
            <consortium name="RefSeq"/>
        </authorList>
    </citation>
    <scope>IDENTIFICATION</scope>
    <source>
        <tissue evidence="13 14">Whole sample</tissue>
    </source>
</reference>
<dbReference type="Pfam" id="PF01661">
    <property type="entry name" value="Macro"/>
    <property type="match status" value="1"/>
</dbReference>
<dbReference type="InterPro" id="IPR001841">
    <property type="entry name" value="Znf_RING"/>
</dbReference>
<evidence type="ECO:0000313" key="12">
    <source>
        <dbReference type="Proteomes" id="UP000694844"/>
    </source>
</evidence>
<evidence type="ECO:0000256" key="5">
    <source>
        <dbReference type="ARBA" id="ARBA00022723"/>
    </source>
</evidence>
<evidence type="ECO:0000256" key="2">
    <source>
        <dbReference type="ARBA" id="ARBA00004906"/>
    </source>
</evidence>
<evidence type="ECO:0000313" key="14">
    <source>
        <dbReference type="RefSeq" id="XP_022341903.1"/>
    </source>
</evidence>
<dbReference type="Gene3D" id="3.40.220.10">
    <property type="entry name" value="Leucine Aminopeptidase, subunit E, domain 1"/>
    <property type="match status" value="1"/>
</dbReference>
<dbReference type="InterPro" id="IPR002589">
    <property type="entry name" value="Macro_dom"/>
</dbReference>
<comment type="similarity">
    <text evidence="3 9">Belongs to the Deltex family.</text>
</comment>
<evidence type="ECO:0000256" key="1">
    <source>
        <dbReference type="ARBA" id="ARBA00000900"/>
    </source>
</evidence>
<dbReference type="SUPFAM" id="SSF57850">
    <property type="entry name" value="RING/U-box"/>
    <property type="match status" value="1"/>
</dbReference>
<gene>
    <name evidence="13 14" type="primary">LOC111135806</name>
</gene>
<accession>A0A8B8EQ22</accession>
<dbReference type="AlphaFoldDB" id="A0A8B8EQ22"/>
<dbReference type="Pfam" id="PF18102">
    <property type="entry name" value="DTC"/>
    <property type="match status" value="1"/>
</dbReference>
<protein>
    <recommendedName>
        <fullName evidence="9">E3 ubiquitin-protein ligase</fullName>
        <ecNumber evidence="9">2.3.2.27</ecNumber>
    </recommendedName>
</protein>
<feature type="compositionally biased region" description="Polar residues" evidence="10">
    <location>
        <begin position="290"/>
        <end position="308"/>
    </location>
</feature>
<dbReference type="PROSITE" id="PS00518">
    <property type="entry name" value="ZF_RING_1"/>
    <property type="match status" value="1"/>
</dbReference>
<evidence type="ECO:0000256" key="8">
    <source>
        <dbReference type="PROSITE-ProRule" id="PRU00175"/>
    </source>
</evidence>
<organism evidence="12 13">
    <name type="scientific">Crassostrea virginica</name>
    <name type="common">Eastern oyster</name>
    <dbReference type="NCBI Taxonomy" id="6565"/>
    <lineage>
        <taxon>Eukaryota</taxon>
        <taxon>Metazoa</taxon>
        <taxon>Spiralia</taxon>
        <taxon>Lophotrochozoa</taxon>
        <taxon>Mollusca</taxon>
        <taxon>Bivalvia</taxon>
        <taxon>Autobranchia</taxon>
        <taxon>Pteriomorphia</taxon>
        <taxon>Ostreida</taxon>
        <taxon>Ostreoidea</taxon>
        <taxon>Ostreidae</taxon>
        <taxon>Crassostrea</taxon>
    </lineage>
</organism>
<dbReference type="Gene3D" id="3.30.390.130">
    <property type="match status" value="1"/>
</dbReference>
<dbReference type="InterPro" id="IPR039398">
    <property type="entry name" value="Deltex_fam"/>
</dbReference>
<dbReference type="SMART" id="SM00184">
    <property type="entry name" value="RING"/>
    <property type="match status" value="1"/>
</dbReference>
<dbReference type="InterPro" id="IPR039399">
    <property type="entry name" value="Deltex_C_sf"/>
</dbReference>
<dbReference type="Gene3D" id="3.30.40.10">
    <property type="entry name" value="Zinc/RING finger domain, C3HC4 (zinc finger)"/>
    <property type="match status" value="1"/>
</dbReference>
<feature type="domain" description="RING-type" evidence="11">
    <location>
        <begin position="428"/>
        <end position="470"/>
    </location>
</feature>
<keyword evidence="6 8" id="KW-0863">Zinc-finger</keyword>
<dbReference type="GO" id="GO:0005737">
    <property type="term" value="C:cytoplasm"/>
    <property type="evidence" value="ECO:0007669"/>
    <property type="project" value="UniProtKB-SubCell"/>
</dbReference>
<dbReference type="RefSeq" id="XP_022341903.1">
    <property type="nucleotide sequence ID" value="XM_022486195.1"/>
</dbReference>
<evidence type="ECO:0000256" key="9">
    <source>
        <dbReference type="RuleBase" id="RU367105"/>
    </source>
</evidence>
<keyword evidence="5 9" id="KW-0479">Metal-binding</keyword>
<name>A0A8B8EQ22_CRAVI</name>
<comment type="catalytic activity">
    <reaction evidence="1 9">
        <text>S-ubiquitinyl-[E2 ubiquitin-conjugating enzyme]-L-cysteine + [acceptor protein]-L-lysine = [E2 ubiquitin-conjugating enzyme]-L-cysteine + N(6)-ubiquitinyl-[acceptor protein]-L-lysine.</text>
        <dbReference type="EC" id="2.3.2.27"/>
    </reaction>
</comment>
<comment type="pathway">
    <text evidence="2 9">Protein modification; protein ubiquitination.</text>
</comment>
<evidence type="ECO:0000256" key="10">
    <source>
        <dbReference type="SAM" id="MobiDB-lite"/>
    </source>
</evidence>
<dbReference type="EC" id="2.3.2.27" evidence="9"/>
<dbReference type="CDD" id="cd09633">
    <property type="entry name" value="Deltex_C"/>
    <property type="match status" value="1"/>
</dbReference>
<dbReference type="KEGG" id="cvn:111135806"/>
<reference evidence="12" key="1">
    <citation type="submission" date="2024-06" db="UniProtKB">
        <authorList>
            <consortium name="RefSeq"/>
        </authorList>
    </citation>
    <scope>NUCLEOTIDE SEQUENCE [LARGE SCALE GENOMIC DNA]</scope>
</reference>
<sequence>MGNTAPGAQLSGNVDTGKTLTVDVLQNENAHTPVDIIVCLVDTKWGSDDPISQAISSLAGNIYTTEREVLASRYKLCAPGEIFTCSGGKLNCKTILLVVIPDGDLSQQFAVLCNIMKTVLMKATELHANSIVFPLGKGPALQTKDILSVLYMSYLQHDTASSSLTRFHILTLDPNIQSMILQTLKGINEKLSENTDYPEHEEVECNLQNSASSSNHGNERCYQQPEIKGTEQNAPENPGGLSDLQEYETHENSLGHEPSPLNTTDNDDRTNVAYFENSQSVLEVCHTPESESNVDLTTSTKGESSMGVTSSTSLFSEAQILHKQVENVSEKDFLKSVNIRSFNVPNARSVTFSEEVEEYMDPQRPPMVRTLSSESDEAPSSLDFQNFSVKRPVTRRQGKRPVQRGEPVVVVKYDEETAATRADPVFFCVICQSEQMVDRQKKLDKCQHVFCEECIQDYFAQEKPVCPVCNTVYGDVRGTMPPGLMSYYTSKGHLPGHDDVGAIVIEYDIPDGVQTEEHPHPGKPFKGASRIAYLPNSPQGQKCLRLLQKAFDQKLTFTVGRSRTTGREDCVTWNDIHHKTNVQGGPERFGYPDPSYLDRLEKELTDRGITED</sequence>
<dbReference type="GO" id="GO:0008270">
    <property type="term" value="F:zinc ion binding"/>
    <property type="evidence" value="ECO:0007669"/>
    <property type="project" value="UniProtKB-KW"/>
</dbReference>
<proteinExistence type="inferred from homology"/>
<dbReference type="Pfam" id="PF13639">
    <property type="entry name" value="zf-RING_2"/>
    <property type="match status" value="1"/>
</dbReference>
<dbReference type="InterPro" id="IPR039396">
    <property type="entry name" value="Deltex_C"/>
</dbReference>
<dbReference type="PROSITE" id="PS50089">
    <property type="entry name" value="ZF_RING_2"/>
    <property type="match status" value="1"/>
</dbReference>
<evidence type="ECO:0000313" key="13">
    <source>
        <dbReference type="RefSeq" id="XP_022341898.1"/>
    </source>
</evidence>
<keyword evidence="9" id="KW-0963">Cytoplasm</keyword>
<dbReference type="PANTHER" id="PTHR12622">
    <property type="entry name" value="DELTEX-RELATED"/>
    <property type="match status" value="1"/>
</dbReference>
<dbReference type="Proteomes" id="UP000694844">
    <property type="component" value="Chromosome 1"/>
</dbReference>
<dbReference type="InterPro" id="IPR043472">
    <property type="entry name" value="Macro_dom-like"/>
</dbReference>
<dbReference type="InterPro" id="IPR013083">
    <property type="entry name" value="Znf_RING/FYVE/PHD"/>
</dbReference>